<organism evidence="1 2">
    <name type="scientific">Capnocytophaga canimorsus</name>
    <dbReference type="NCBI Taxonomy" id="28188"/>
    <lineage>
        <taxon>Bacteria</taxon>
        <taxon>Pseudomonadati</taxon>
        <taxon>Bacteroidota</taxon>
        <taxon>Flavobacteriia</taxon>
        <taxon>Flavobacteriales</taxon>
        <taxon>Flavobacteriaceae</taxon>
        <taxon>Capnocytophaga</taxon>
    </lineage>
</organism>
<proteinExistence type="predicted"/>
<dbReference type="AlphaFoldDB" id="A0A0B7HDN6"/>
<dbReference type="InterPro" id="IPR022134">
    <property type="entry name" value="DUF3667"/>
</dbReference>
<sequence>MGIKTRKRISQCPNCQTMLSARDNFCPNCGQENHYNNHSIKELLNDFFASFINFDNKIWNSLKTILLRPGQITKQYVEGKRIRFVPPFKLYLFFSFIFFVMMSFSFQKASHSDFSRKILNRINQVIASETLNISEKEYNRLKNANSDVIKSFIDSVFAYKTKWNRTKKEDFYNLVNKNVLSDFRVGISENNFSIGTQKSFLSYDIFLEKKPQFDTILILNHQITRKELKLVYDDKAKLDSLVTTKWKKLGYFKQIELKNLIHKTGVFSFGNVTQMTEFIDKEINKYLSIASYTIILMMPFVSLLLLIFFRKKHKKLYVHLIHSLHLHSTIYLFTSILMGIFLITGLNALFWGLYILFVIGLVVYFITSNRVLYQERKSITVLKSIFLIALYFIISLLIAFYIGLISVAYI</sequence>
<dbReference type="RefSeq" id="WP_082025313.1">
    <property type="nucleotide sequence ID" value="NZ_CP022382.1"/>
</dbReference>
<accession>A0A0B7HDN6</accession>
<dbReference type="GeneID" id="69581014"/>
<dbReference type="Pfam" id="PF12412">
    <property type="entry name" value="DUF3667"/>
    <property type="match status" value="1"/>
</dbReference>
<evidence type="ECO:0000313" key="1">
    <source>
        <dbReference type="EMBL" id="CEN37806.1"/>
    </source>
</evidence>
<dbReference type="Proteomes" id="UP000044026">
    <property type="component" value="Unassembled WGS sequence"/>
</dbReference>
<dbReference type="InterPro" id="IPR023298">
    <property type="entry name" value="ATPase_P-typ_TM_dom_sf"/>
</dbReference>
<gene>
    <name evidence="1" type="ORF">CCAN12_710048</name>
</gene>
<name>A0A0B7HDN6_9FLAO</name>
<protein>
    <submittedName>
        <fullName evidence="1">Uncharacterized protein</fullName>
    </submittedName>
</protein>
<evidence type="ECO:0000313" key="2">
    <source>
        <dbReference type="Proteomes" id="UP000044026"/>
    </source>
</evidence>
<dbReference type="SUPFAM" id="SSF81665">
    <property type="entry name" value="Calcium ATPase, transmembrane domain M"/>
    <property type="match status" value="1"/>
</dbReference>
<reference evidence="1 2" key="1">
    <citation type="submission" date="2015-01" db="EMBL/GenBank/DDBJ databases">
        <authorList>
            <person name="Xiang T."/>
            <person name="Song Y."/>
            <person name="Huang L."/>
            <person name="Wang B."/>
            <person name="Wu P."/>
        </authorList>
    </citation>
    <scope>NUCLEOTIDE SEQUENCE [LARGE SCALE GENOMIC DNA]</scope>
    <source>
        <strain evidence="1 2">Cc12</strain>
    </source>
</reference>
<dbReference type="EMBL" id="CDOE01000069">
    <property type="protein sequence ID" value="CEN37806.1"/>
    <property type="molecule type" value="Genomic_DNA"/>
</dbReference>